<name>A0AAV5ES37_ELECO</name>
<comment type="caution">
    <text evidence="1">The sequence shown here is derived from an EMBL/GenBank/DDBJ whole genome shotgun (WGS) entry which is preliminary data.</text>
</comment>
<organism evidence="1 2">
    <name type="scientific">Eleusine coracana subsp. coracana</name>
    <dbReference type="NCBI Taxonomy" id="191504"/>
    <lineage>
        <taxon>Eukaryota</taxon>
        <taxon>Viridiplantae</taxon>
        <taxon>Streptophyta</taxon>
        <taxon>Embryophyta</taxon>
        <taxon>Tracheophyta</taxon>
        <taxon>Spermatophyta</taxon>
        <taxon>Magnoliopsida</taxon>
        <taxon>Liliopsida</taxon>
        <taxon>Poales</taxon>
        <taxon>Poaceae</taxon>
        <taxon>PACMAD clade</taxon>
        <taxon>Chloridoideae</taxon>
        <taxon>Cynodonteae</taxon>
        <taxon>Eleusininae</taxon>
        <taxon>Eleusine</taxon>
    </lineage>
</organism>
<reference evidence="1" key="1">
    <citation type="journal article" date="2018" name="DNA Res.">
        <title>Multiple hybrid de novo genome assembly of finger millet, an orphan allotetraploid crop.</title>
        <authorList>
            <person name="Hatakeyama M."/>
            <person name="Aluri S."/>
            <person name="Balachadran M.T."/>
            <person name="Sivarajan S.R."/>
            <person name="Patrignani A."/>
            <person name="Gruter S."/>
            <person name="Poveda L."/>
            <person name="Shimizu-Inatsugi R."/>
            <person name="Baeten J."/>
            <person name="Francoijs K.J."/>
            <person name="Nataraja K.N."/>
            <person name="Reddy Y.A.N."/>
            <person name="Phadnis S."/>
            <person name="Ravikumar R.L."/>
            <person name="Schlapbach R."/>
            <person name="Sreeman S.M."/>
            <person name="Shimizu K.K."/>
        </authorList>
    </citation>
    <scope>NUCLEOTIDE SEQUENCE</scope>
</reference>
<dbReference type="PANTHER" id="PTHR31170">
    <property type="entry name" value="BNAC04G53230D PROTEIN"/>
    <property type="match status" value="1"/>
</dbReference>
<evidence type="ECO:0000313" key="1">
    <source>
        <dbReference type="EMBL" id="GJN26234.1"/>
    </source>
</evidence>
<dbReference type="Pfam" id="PF03140">
    <property type="entry name" value="DUF247"/>
    <property type="match status" value="2"/>
</dbReference>
<evidence type="ECO:0000313" key="2">
    <source>
        <dbReference type="Proteomes" id="UP001054889"/>
    </source>
</evidence>
<sequence length="562" mass="63655">MLLLDGCFILVNIDKNIGSVSETIFKRTVSRHLISPKLKQGISTFDMTMSQRSEDYVMENALLKSEVGEFNTSEGRPMEGKVEADKLVDSYFGGVWCCNYCWHDMLLLENQIPLMVVVKIYELLVVGNDLAIEAFRQKAAECMEDVLSSYPIAIQEYNRPRNAQHLLHLCHMYLRPSQIVEYNRHELRQGFFHRFLQFGHSGGEGNEPNALPAEQVDWLLSGDQPSRWRRAEQYHEAGVGFKRRYYNEHNRHSLLDIKFSNGNIEVPFFPIDENTESLFKNLIAFEQMDPRFGNDITTYIIFMSQFVSNPDDVTLLTQRGILVHMLDSDDEVSALFTRLTRNVAFNPDSYSYLQSLCNALECHYQTASPAISLGIGAGEPSFMSLRTATLGFVEVADSGTWRVVADGGMAVAMSKMAMAKAAFEPIVRVGFEGRINPMPPEATKVVQMNELANSMKKQLDYYWSQGEGIDNGMKSCLVHRIQQHIRDVDRNVIALEQTCPQLGDDFTAYIVLMSQLMSAPEDVTLLARNKNIVHHLDSDDEASDLFTLLSKDVVFDFNAILG</sequence>
<dbReference type="AlphaFoldDB" id="A0AAV5ES37"/>
<dbReference type="InterPro" id="IPR004158">
    <property type="entry name" value="DUF247_pln"/>
</dbReference>
<protein>
    <submittedName>
        <fullName evidence="1">Uncharacterized protein</fullName>
    </submittedName>
</protein>
<dbReference type="Proteomes" id="UP001054889">
    <property type="component" value="Unassembled WGS sequence"/>
</dbReference>
<gene>
    <name evidence="1" type="primary">gb14150</name>
    <name evidence="1" type="ORF">PR202_gb14150</name>
</gene>
<dbReference type="PANTHER" id="PTHR31170:SF18">
    <property type="entry name" value="(WILD MALAYSIAN BANANA) HYPOTHETICAL PROTEIN"/>
    <property type="match status" value="1"/>
</dbReference>
<dbReference type="EMBL" id="BQKI01000079">
    <property type="protein sequence ID" value="GJN26234.1"/>
    <property type="molecule type" value="Genomic_DNA"/>
</dbReference>
<proteinExistence type="predicted"/>
<reference evidence="1" key="2">
    <citation type="submission" date="2021-12" db="EMBL/GenBank/DDBJ databases">
        <title>Resequencing data analysis of finger millet.</title>
        <authorList>
            <person name="Hatakeyama M."/>
            <person name="Aluri S."/>
            <person name="Balachadran M.T."/>
            <person name="Sivarajan S.R."/>
            <person name="Poveda L."/>
            <person name="Shimizu-Inatsugi R."/>
            <person name="Schlapbach R."/>
            <person name="Sreeman S.M."/>
            <person name="Shimizu K.K."/>
        </authorList>
    </citation>
    <scope>NUCLEOTIDE SEQUENCE</scope>
</reference>
<accession>A0AAV5ES37</accession>
<keyword evidence="2" id="KW-1185">Reference proteome</keyword>